<keyword evidence="4 5" id="KW-0472">Membrane</keyword>
<feature type="transmembrane region" description="Helical" evidence="5">
    <location>
        <begin position="415"/>
        <end position="434"/>
    </location>
</feature>
<dbReference type="Proteomes" id="UP001367676">
    <property type="component" value="Unassembled WGS sequence"/>
</dbReference>
<name>A0AAN9Y100_9HEMI</name>
<dbReference type="Pfam" id="PF01490">
    <property type="entry name" value="Aa_trans"/>
    <property type="match status" value="1"/>
</dbReference>
<gene>
    <name evidence="7" type="ORF">V9T40_013021</name>
</gene>
<comment type="subcellular location">
    <subcellularLocation>
        <location evidence="1">Membrane</location>
        <topology evidence="1">Multi-pass membrane protein</topology>
    </subcellularLocation>
</comment>
<evidence type="ECO:0000256" key="4">
    <source>
        <dbReference type="ARBA" id="ARBA00023136"/>
    </source>
</evidence>
<evidence type="ECO:0000259" key="6">
    <source>
        <dbReference type="Pfam" id="PF01490"/>
    </source>
</evidence>
<accession>A0AAN9Y100</accession>
<protein>
    <recommendedName>
        <fullName evidence="6">Amino acid transporter transmembrane domain-containing protein</fullName>
    </recommendedName>
</protein>
<feature type="transmembrane region" description="Helical" evidence="5">
    <location>
        <begin position="40"/>
        <end position="61"/>
    </location>
</feature>
<dbReference type="GO" id="GO:0016020">
    <property type="term" value="C:membrane"/>
    <property type="evidence" value="ECO:0007669"/>
    <property type="project" value="UniProtKB-SubCell"/>
</dbReference>
<feature type="transmembrane region" description="Helical" evidence="5">
    <location>
        <begin position="313"/>
        <end position="339"/>
    </location>
</feature>
<dbReference type="PANTHER" id="PTHR22950">
    <property type="entry name" value="AMINO ACID TRANSPORTER"/>
    <property type="match status" value="1"/>
</dbReference>
<evidence type="ECO:0000256" key="3">
    <source>
        <dbReference type="ARBA" id="ARBA00022989"/>
    </source>
</evidence>
<feature type="transmembrane region" description="Helical" evidence="5">
    <location>
        <begin position="270"/>
        <end position="293"/>
    </location>
</feature>
<evidence type="ECO:0000256" key="2">
    <source>
        <dbReference type="ARBA" id="ARBA00022692"/>
    </source>
</evidence>
<evidence type="ECO:0000313" key="8">
    <source>
        <dbReference type="Proteomes" id="UP001367676"/>
    </source>
</evidence>
<dbReference type="AlphaFoldDB" id="A0AAN9Y100"/>
<feature type="domain" description="Amino acid transporter transmembrane" evidence="6">
    <location>
        <begin position="42"/>
        <end position="433"/>
    </location>
</feature>
<feature type="transmembrane region" description="Helical" evidence="5">
    <location>
        <begin position="165"/>
        <end position="186"/>
    </location>
</feature>
<reference evidence="7 8" key="1">
    <citation type="submission" date="2024-03" db="EMBL/GenBank/DDBJ databases">
        <title>Adaptation during the transition from Ophiocordyceps entomopathogen to insect associate is accompanied by gene loss and intensified selection.</title>
        <authorList>
            <person name="Ward C.M."/>
            <person name="Onetto C.A."/>
            <person name="Borneman A.R."/>
        </authorList>
    </citation>
    <scope>NUCLEOTIDE SEQUENCE [LARGE SCALE GENOMIC DNA]</scope>
    <source>
        <strain evidence="7">AWRI1</strain>
        <tissue evidence="7">Single Adult Female</tissue>
    </source>
</reference>
<evidence type="ECO:0000256" key="1">
    <source>
        <dbReference type="ARBA" id="ARBA00004141"/>
    </source>
</evidence>
<feature type="transmembrane region" description="Helical" evidence="5">
    <location>
        <begin position="198"/>
        <end position="219"/>
    </location>
</feature>
<feature type="transmembrane region" description="Helical" evidence="5">
    <location>
        <begin position="377"/>
        <end position="403"/>
    </location>
</feature>
<feature type="transmembrane region" description="Helical" evidence="5">
    <location>
        <begin position="134"/>
        <end position="153"/>
    </location>
</feature>
<comment type="caution">
    <text evidence="7">The sequence shown here is derived from an EMBL/GenBank/DDBJ whole genome shotgun (WGS) entry which is preliminary data.</text>
</comment>
<evidence type="ECO:0000256" key="5">
    <source>
        <dbReference type="SAM" id="Phobius"/>
    </source>
</evidence>
<dbReference type="EMBL" id="JBBCAQ010000036">
    <property type="protein sequence ID" value="KAK7576735.1"/>
    <property type="molecule type" value="Genomic_DNA"/>
</dbReference>
<keyword evidence="3 5" id="KW-1133">Transmembrane helix</keyword>
<dbReference type="GO" id="GO:0015179">
    <property type="term" value="F:L-amino acid transmembrane transporter activity"/>
    <property type="evidence" value="ECO:0007669"/>
    <property type="project" value="TreeGrafter"/>
</dbReference>
<feature type="transmembrane region" description="Helical" evidence="5">
    <location>
        <begin position="67"/>
        <end position="85"/>
    </location>
</feature>
<keyword evidence="2 5" id="KW-0812">Transmembrane</keyword>
<dbReference type="InterPro" id="IPR013057">
    <property type="entry name" value="AA_transpt_TM"/>
</dbReference>
<proteinExistence type="predicted"/>
<organism evidence="7 8">
    <name type="scientific">Parthenolecanium corni</name>
    <dbReference type="NCBI Taxonomy" id="536013"/>
    <lineage>
        <taxon>Eukaryota</taxon>
        <taxon>Metazoa</taxon>
        <taxon>Ecdysozoa</taxon>
        <taxon>Arthropoda</taxon>
        <taxon>Hexapoda</taxon>
        <taxon>Insecta</taxon>
        <taxon>Pterygota</taxon>
        <taxon>Neoptera</taxon>
        <taxon>Paraneoptera</taxon>
        <taxon>Hemiptera</taxon>
        <taxon>Sternorrhyncha</taxon>
        <taxon>Coccoidea</taxon>
        <taxon>Coccidae</taxon>
        <taxon>Parthenolecanium</taxon>
    </lineage>
</organism>
<keyword evidence="8" id="KW-1185">Reference proteome</keyword>
<sequence>MPNAENNHALEGKSPSQDQMKISPLGKEFDPYDYGMDDGYGLWGAAFHIIRYTFGAGILLLPYTLKTVGFANGIILLSLVSLFYYHNMHILIKHEYRLCKLLQVKQISYSSLAEKTLENAPFPLNKFGSLVSKVLLVYFCVSAYTSTYILVFASSVQHLAKYFDWNWDVINIITVAMVPILIFSMFRKLLKILVPFSAITNLFSMVMAIVLVTCCIIYRDPAANIRLFGDLNRVPQTVAAYIQAIICTSSILPIKNYMKQPQYMGSSCGALNVSALALNLVFGIFALVSYFCFGDNVDENILLNLPENNFLSFIIHLLYAIAMFVIYLLSFSVIFDNVWPDMERKIANNKFKVLTEFGTRIGLNGWAYLLAVGIPNLALILTISGTVAIVFEVALIPGLELALVFRSKRKCLMTICKNLIIIIVCAILFFMSLVDCVKEVNKLYS</sequence>
<evidence type="ECO:0000313" key="7">
    <source>
        <dbReference type="EMBL" id="KAK7576735.1"/>
    </source>
</evidence>